<proteinExistence type="predicted"/>
<dbReference type="AlphaFoldDB" id="A0A9X4MI52"/>
<gene>
    <name evidence="1" type="ORF">OLX77_12925</name>
</gene>
<protein>
    <submittedName>
        <fullName evidence="1">Uncharacterized protein</fullName>
    </submittedName>
</protein>
<sequence>MPLRPLLLLLAFLVAFPTTLLAREVHLKKGEVFRDRDLTVICEGRGAASLSQPLAVRECQYWDDFSKKCLFEKTTYSYNDLECTEECQHWDGFNNTCDYQSKCTFYPQQEAFVLRTCAEFDDYSRKCIKFKEAKIGPGR</sequence>
<accession>A0A9X4MI52</accession>
<evidence type="ECO:0000313" key="1">
    <source>
        <dbReference type="EMBL" id="MDG4477057.1"/>
    </source>
</evidence>
<organism evidence="1 2">
    <name type="scientific">Thiovibrio frasassiensis</name>
    <dbReference type="NCBI Taxonomy" id="2984131"/>
    <lineage>
        <taxon>Bacteria</taxon>
        <taxon>Pseudomonadati</taxon>
        <taxon>Thermodesulfobacteriota</taxon>
        <taxon>Desulfobulbia</taxon>
        <taxon>Desulfobulbales</taxon>
        <taxon>Thiovibrionaceae</taxon>
        <taxon>Thiovibrio</taxon>
    </lineage>
</organism>
<reference evidence="1" key="2">
    <citation type="submission" date="2022-10" db="EMBL/GenBank/DDBJ databases">
        <authorList>
            <person name="Aronson H.S."/>
        </authorList>
    </citation>
    <scope>NUCLEOTIDE SEQUENCE</scope>
    <source>
        <strain evidence="1">RS19-109</strain>
    </source>
</reference>
<dbReference type="EMBL" id="JAPHEH010000001">
    <property type="protein sequence ID" value="MDG4477057.1"/>
    <property type="molecule type" value="Genomic_DNA"/>
</dbReference>
<reference evidence="1" key="1">
    <citation type="journal article" date="2022" name="bioRxiv">
        <title>Thiovibrio frasassiensisgen. nov., sp. nov., an autotrophic, elemental sulfur disproportionating bacterium isolated from sulfidic karst sediment, and proposal of Thiovibrionaceae fam. nov.</title>
        <authorList>
            <person name="Aronson H."/>
            <person name="Thomas C."/>
            <person name="Bhattacharyya M."/>
            <person name="Eckstein S."/>
            <person name="Jensen S."/>
            <person name="Barco R."/>
            <person name="Macalady J."/>
            <person name="Amend J."/>
        </authorList>
    </citation>
    <scope>NUCLEOTIDE SEQUENCE</scope>
    <source>
        <strain evidence="1">RS19-109</strain>
    </source>
</reference>
<evidence type="ECO:0000313" key="2">
    <source>
        <dbReference type="Proteomes" id="UP001154240"/>
    </source>
</evidence>
<keyword evidence="2" id="KW-1185">Reference proteome</keyword>
<comment type="caution">
    <text evidence="1">The sequence shown here is derived from an EMBL/GenBank/DDBJ whole genome shotgun (WGS) entry which is preliminary data.</text>
</comment>
<dbReference type="RefSeq" id="WP_307634022.1">
    <property type="nucleotide sequence ID" value="NZ_JAPHEH010000001.1"/>
</dbReference>
<name>A0A9X4MI52_9BACT</name>
<dbReference type="Proteomes" id="UP001154240">
    <property type="component" value="Unassembled WGS sequence"/>
</dbReference>